<dbReference type="Pfam" id="PF04029">
    <property type="entry name" value="2-ph_phosp"/>
    <property type="match status" value="1"/>
</dbReference>
<dbReference type="EMBL" id="WJJP01000724">
    <property type="protein sequence ID" value="MBD3327359.1"/>
    <property type="molecule type" value="Genomic_DNA"/>
</dbReference>
<proteinExistence type="inferred from homology"/>
<dbReference type="InterPro" id="IPR036702">
    <property type="entry name" value="ComB-like_sf"/>
</dbReference>
<evidence type="ECO:0000256" key="3">
    <source>
        <dbReference type="ARBA" id="ARBA00012953"/>
    </source>
</evidence>
<evidence type="ECO:0000256" key="2">
    <source>
        <dbReference type="ARBA" id="ARBA00009997"/>
    </source>
</evidence>
<comment type="similarity">
    <text evidence="2">Belongs to the ComB family.</text>
</comment>
<dbReference type="GO" id="GO:0050532">
    <property type="term" value="F:2-phosphosulfolactate phosphatase activity"/>
    <property type="evidence" value="ECO:0007669"/>
    <property type="project" value="UniProtKB-EC"/>
</dbReference>
<protein>
    <recommendedName>
        <fullName evidence="4">Probable 2-phosphosulfolactate phosphatase</fullName>
        <ecNumber evidence="3">3.1.3.71</ecNumber>
    </recommendedName>
</protein>
<keyword evidence="6" id="KW-0460">Magnesium</keyword>
<dbReference type="InterPro" id="IPR005238">
    <property type="entry name" value="ComB-like"/>
</dbReference>
<dbReference type="EC" id="3.1.3.71" evidence="3"/>
<dbReference type="Gene3D" id="3.90.1560.10">
    <property type="entry name" value="ComB-like"/>
    <property type="match status" value="1"/>
</dbReference>
<evidence type="ECO:0000313" key="8">
    <source>
        <dbReference type="EMBL" id="MBD3327359.1"/>
    </source>
</evidence>
<organism evidence="8 9">
    <name type="scientific">candidate division KSB3 bacterium</name>
    <dbReference type="NCBI Taxonomy" id="2044937"/>
    <lineage>
        <taxon>Bacteria</taxon>
        <taxon>candidate division KSB3</taxon>
    </lineage>
</organism>
<keyword evidence="5" id="KW-0378">Hydrolase</keyword>
<evidence type="ECO:0000313" key="9">
    <source>
        <dbReference type="Proteomes" id="UP000649604"/>
    </source>
</evidence>
<evidence type="ECO:0000256" key="6">
    <source>
        <dbReference type="ARBA" id="ARBA00022842"/>
    </source>
</evidence>
<evidence type="ECO:0000256" key="7">
    <source>
        <dbReference type="ARBA" id="ARBA00033711"/>
    </source>
</evidence>
<dbReference type="GO" id="GO:0050545">
    <property type="term" value="F:sulfopyruvate decarboxylase activity"/>
    <property type="evidence" value="ECO:0007669"/>
    <property type="project" value="TreeGrafter"/>
</dbReference>
<reference evidence="8" key="1">
    <citation type="submission" date="2019-11" db="EMBL/GenBank/DDBJ databases">
        <title>Microbial mats filling the niche in hypersaline microbial mats.</title>
        <authorList>
            <person name="Wong H.L."/>
            <person name="Macleod F.I."/>
            <person name="White R.A. III"/>
            <person name="Burns B.P."/>
        </authorList>
    </citation>
    <scope>NUCLEOTIDE SEQUENCE</scope>
    <source>
        <strain evidence="8">Rbin_158</strain>
    </source>
</reference>
<dbReference type="SUPFAM" id="SSF142823">
    <property type="entry name" value="ComB-like"/>
    <property type="match status" value="1"/>
</dbReference>
<evidence type="ECO:0000256" key="5">
    <source>
        <dbReference type="ARBA" id="ARBA00022801"/>
    </source>
</evidence>
<sequence>MMTLDVAFLPSELAAKAIEGSLAVLVDVVRASTTITVALAHGCSFVRPVLHVEDAFQYAQDAHDSVPLLLGGERGGRRVKGFDLGNSPREYTREVVQHKGIIFSTTNGTRTLLALNGAAQIVIGAFVNMAAVCQYLADRCASRQTSDTQSDTVLIACSGVVNTFALEDTVCAGMIVHRLSTACPDMIKTTAATSAEILYRHYQADLLGMLHISDGGQRMRHIGLEADLPVCAGIDTYPVVPKFCEGKVML</sequence>
<comment type="caution">
    <text evidence="8">The sequence shown here is derived from an EMBL/GenBank/DDBJ whole genome shotgun (WGS) entry which is preliminary data.</text>
</comment>
<evidence type="ECO:0000256" key="1">
    <source>
        <dbReference type="ARBA" id="ARBA00001946"/>
    </source>
</evidence>
<gene>
    <name evidence="8" type="ORF">GF339_22425</name>
</gene>
<comment type="cofactor">
    <cofactor evidence="1">
        <name>Mg(2+)</name>
        <dbReference type="ChEBI" id="CHEBI:18420"/>
    </cofactor>
</comment>
<evidence type="ECO:0000256" key="4">
    <source>
        <dbReference type="ARBA" id="ARBA00021948"/>
    </source>
</evidence>
<dbReference type="PANTHER" id="PTHR37311">
    <property type="entry name" value="2-PHOSPHOSULFOLACTATE PHOSPHATASE-RELATED"/>
    <property type="match status" value="1"/>
</dbReference>
<dbReference type="PANTHER" id="PTHR37311:SF1">
    <property type="entry name" value="2-PHOSPHOSULFOLACTATE PHOSPHATASE-RELATED"/>
    <property type="match status" value="1"/>
</dbReference>
<accession>A0A9D5Q7Y3</accession>
<name>A0A9D5Q7Y3_9BACT</name>
<dbReference type="AlphaFoldDB" id="A0A9D5Q7Y3"/>
<dbReference type="Proteomes" id="UP000649604">
    <property type="component" value="Unassembled WGS sequence"/>
</dbReference>
<comment type="catalytic activity">
    <reaction evidence="7">
        <text>(2R)-O-phospho-3-sulfolactate + H2O = (2R)-3-sulfolactate + phosphate</text>
        <dbReference type="Rhea" id="RHEA:23416"/>
        <dbReference type="ChEBI" id="CHEBI:15377"/>
        <dbReference type="ChEBI" id="CHEBI:15597"/>
        <dbReference type="ChEBI" id="CHEBI:43474"/>
        <dbReference type="ChEBI" id="CHEBI:58738"/>
        <dbReference type="EC" id="3.1.3.71"/>
    </reaction>
</comment>
<dbReference type="GO" id="GO:0000287">
    <property type="term" value="F:magnesium ion binding"/>
    <property type="evidence" value="ECO:0007669"/>
    <property type="project" value="InterPro"/>
</dbReference>